<comment type="similarity">
    <text evidence="2">Belongs to the ku70 family.</text>
</comment>
<evidence type="ECO:0000256" key="8">
    <source>
        <dbReference type="ARBA" id="ARBA00022840"/>
    </source>
</evidence>
<dbReference type="OMA" id="MVMEAKP"/>
<dbReference type="GO" id="GO:0043564">
    <property type="term" value="C:Ku70:Ku80 complex"/>
    <property type="evidence" value="ECO:0007669"/>
    <property type="project" value="InterPro"/>
</dbReference>
<dbReference type="InterPro" id="IPR006164">
    <property type="entry name" value="DNA_bd_Ku70/Ku80"/>
</dbReference>
<dbReference type="InterPro" id="IPR016194">
    <property type="entry name" value="SPOC-like_C_dom_sf"/>
</dbReference>
<evidence type="ECO:0000256" key="9">
    <source>
        <dbReference type="ARBA" id="ARBA00023125"/>
    </source>
</evidence>
<keyword evidence="4" id="KW-0547">Nucleotide-binding</keyword>
<evidence type="ECO:0000259" key="14">
    <source>
        <dbReference type="SMART" id="SM00559"/>
    </source>
</evidence>
<keyword evidence="9" id="KW-0238">DNA-binding</keyword>
<evidence type="ECO:0000256" key="2">
    <source>
        <dbReference type="ARBA" id="ARBA00005240"/>
    </source>
</evidence>
<dbReference type="Pfam" id="PF03731">
    <property type="entry name" value="Ku_N"/>
    <property type="match status" value="1"/>
</dbReference>
<keyword evidence="7" id="KW-0347">Helicase</keyword>
<dbReference type="NCBIfam" id="TIGR00578">
    <property type="entry name" value="ku70"/>
    <property type="match status" value="1"/>
</dbReference>
<dbReference type="PIRSF" id="PIRSF003033">
    <property type="entry name" value="Ku70"/>
    <property type="match status" value="1"/>
</dbReference>
<dbReference type="SMART" id="SM00559">
    <property type="entry name" value="Ku78"/>
    <property type="match status" value="1"/>
</dbReference>
<dbReference type="GO" id="GO:0003684">
    <property type="term" value="F:damaged DNA binding"/>
    <property type="evidence" value="ECO:0007669"/>
    <property type="project" value="InterPro"/>
</dbReference>
<dbReference type="EMBL" id="LN856952">
    <property type="protein sequence ID" value="CDP95787.1"/>
    <property type="molecule type" value="Genomic_DNA"/>
</dbReference>
<accession>A0A1I9G2E1</accession>
<dbReference type="CDD" id="cd00788">
    <property type="entry name" value="KU70"/>
    <property type="match status" value="1"/>
</dbReference>
<keyword evidence="12" id="KW-0539">Nucleus</keyword>
<dbReference type="Gene3D" id="2.40.290.10">
    <property type="match status" value="1"/>
</dbReference>
<name>A0A1I9G2E1_BRUMA</name>
<evidence type="ECO:0000256" key="10">
    <source>
        <dbReference type="ARBA" id="ARBA00023172"/>
    </source>
</evidence>
<dbReference type="SUPFAM" id="SSF53300">
    <property type="entry name" value="vWA-like"/>
    <property type="match status" value="1"/>
</dbReference>
<dbReference type="AlphaFoldDB" id="A0A1I9G2E1"/>
<evidence type="ECO:0000256" key="11">
    <source>
        <dbReference type="ARBA" id="ARBA00023204"/>
    </source>
</evidence>
<organism evidence="15">
    <name type="scientific">Brugia malayi</name>
    <name type="common">Filarial nematode worm</name>
    <dbReference type="NCBI Taxonomy" id="6279"/>
    <lineage>
        <taxon>Eukaryota</taxon>
        <taxon>Metazoa</taxon>
        <taxon>Ecdysozoa</taxon>
        <taxon>Nematoda</taxon>
        <taxon>Chromadorea</taxon>
        <taxon>Rhabditida</taxon>
        <taxon>Spirurina</taxon>
        <taxon>Spiruromorpha</taxon>
        <taxon>Filarioidea</taxon>
        <taxon>Onchocercidae</taxon>
        <taxon>Brugia</taxon>
    </lineage>
</organism>
<dbReference type="Pfam" id="PF03730">
    <property type="entry name" value="Ku_C"/>
    <property type="match status" value="1"/>
</dbReference>
<dbReference type="Gene3D" id="4.10.970.10">
    <property type="entry name" value="Ku70, bridge and pillars"/>
    <property type="match status" value="1"/>
</dbReference>
<evidence type="ECO:0000256" key="1">
    <source>
        <dbReference type="ARBA" id="ARBA00004123"/>
    </source>
</evidence>
<dbReference type="InterPro" id="IPR027388">
    <property type="entry name" value="Ku70_bridge/pillars_dom_sf"/>
</dbReference>
<comment type="subunit">
    <text evidence="13">Heterodimer of a 70 kDa and a 80 kDa subunit.</text>
</comment>
<dbReference type="InterPro" id="IPR047087">
    <property type="entry name" value="KU70_core_dom"/>
</dbReference>
<reference evidence="15" key="1">
    <citation type="journal article" date="2007" name="Science">
        <title>Draft genome of the filarial nematode parasite Brugia malayi.</title>
        <authorList>
            <person name="Ghedin E."/>
            <person name="Wang S."/>
            <person name="Spiro D."/>
            <person name="Caler E."/>
            <person name="Zhao Q."/>
            <person name="Crabtree J."/>
            <person name="Allen J.E."/>
            <person name="Delcher A.L."/>
            <person name="Guiliano D.B."/>
            <person name="Miranda-Saavedra D."/>
            <person name="Angiuoli S.V."/>
            <person name="Creasy T."/>
            <person name="Amedeo P."/>
            <person name="Haas B."/>
            <person name="El-Sayed N.M."/>
            <person name="Wortman J.R."/>
            <person name="Feldblyum T."/>
            <person name="Tallon L."/>
            <person name="Schatz M."/>
            <person name="Shumway M."/>
            <person name="Koo H."/>
            <person name="Salzberg S.L."/>
            <person name="Schobel S."/>
            <person name="Pertea M."/>
            <person name="Pop M."/>
            <person name="White O."/>
            <person name="Barton G.J."/>
            <person name="Carlow C.K."/>
            <person name="Crawford M.J."/>
            <person name="Daub J."/>
            <person name="Dimmic M.W."/>
            <person name="Estes C.F."/>
            <person name="Foster J.M."/>
            <person name="Ganatra M."/>
            <person name="Gregory W.F."/>
            <person name="Johnson N.M."/>
            <person name="Jin J."/>
            <person name="Komuniecki R."/>
            <person name="Korf I."/>
            <person name="Kumar S."/>
            <person name="Laney S."/>
            <person name="Li B.W."/>
            <person name="Li W."/>
            <person name="Lindblom T.H."/>
            <person name="Lustigman S."/>
            <person name="Ma D."/>
            <person name="Maina C.V."/>
            <person name="Martin D.M."/>
            <person name="McCarter J.P."/>
            <person name="McReynolds L."/>
            <person name="Mitreva M."/>
            <person name="Nutman T.B."/>
            <person name="Parkinson J."/>
            <person name="Peregrin-Alvarez J.M."/>
            <person name="Poole C."/>
            <person name="Ren Q."/>
            <person name="Saunders L."/>
            <person name="Sluder A.E."/>
            <person name="Smith K."/>
            <person name="Stanke M."/>
            <person name="Unnasch T.R."/>
            <person name="Ware J."/>
            <person name="Wei A.D."/>
            <person name="Weil G."/>
            <person name="Williams D.J."/>
            <person name="Zhang Y."/>
            <person name="Williams S.A."/>
            <person name="Fraser-Liggett C."/>
            <person name="Slatko B."/>
            <person name="Blaxter M.L."/>
            <person name="Scott A.L."/>
        </authorList>
    </citation>
    <scope>NUCLEOTIDE SEQUENCE</scope>
    <source>
        <strain evidence="15">FR3</strain>
    </source>
</reference>
<dbReference type="Gene3D" id="3.40.50.410">
    <property type="entry name" value="von Willebrand factor, type A domain"/>
    <property type="match status" value="1"/>
</dbReference>
<proteinExistence type="inferred from homology"/>
<dbReference type="GO" id="GO:0042162">
    <property type="term" value="F:telomeric DNA binding"/>
    <property type="evidence" value="ECO:0007669"/>
    <property type="project" value="InterPro"/>
</dbReference>
<dbReference type="GO" id="GO:0000723">
    <property type="term" value="P:telomere maintenance"/>
    <property type="evidence" value="ECO:0007669"/>
    <property type="project" value="InterPro"/>
</dbReference>
<sequence>MTNRKRREMERLLQHPCRRCVTRIFAQRMIDEDDEFTDGDEFEELSASVLADGGKKCTIFLVDASPKMFEKYKSVDSESDCSFRRALKIVRLQMVNKAVTSAFGEYTCCILLNTQIKSHSIDHVYVMQEIEEVSAERIKELDQLLKSENILSAFKAIYGGHGHCDYSEALFLCIKRMTSRTPYFRKRTVYLFTNEMNLFGANNQHRVAACKNADDLRNHNTEFLIFPLITENDTFVFNILEQFDPDVEKNFTNIGELEKDIPKKQYAHRNITGMNFEFGNGLKFSVGIYSLLHSEKIPQPAILNAEKNEIMQRSYIYVNKESNEEIPILDKEIILKRQIGGEVVDLSTDEVEKLRRLTPPGMVLLGFKPLSCLKITHHVRSSQFVYPLEKDILGSTRMYRTLYEVCMNQRKMIICRYTQKTNVPPKLVALVPQASVAEDNSKDEFNSKFRYPGFHLIYLPFTEDKRDFSEQMTHPDGDWPAASKEQIEVAKKLVKKLTSGYFPEKFYNPVLQKHYKVIEALALDCDEIAEVQDQIQPYFAYNNFRKRVEKELDEFRSCLLSESCNSEQKCSKEAKKTDHITGNTWNTKRKKSLDESLLYLASNHLLEKMTVTQLKKKAIEELVYIKPYAKKADIIDAIEKHYRST</sequence>
<evidence type="ECO:0000256" key="7">
    <source>
        <dbReference type="ARBA" id="ARBA00022806"/>
    </source>
</evidence>
<dbReference type="SUPFAM" id="SSF100939">
    <property type="entry name" value="SPOC domain-like"/>
    <property type="match status" value="1"/>
</dbReference>
<keyword evidence="10" id="KW-0233">DNA recombination</keyword>
<dbReference type="GO" id="GO:0006310">
    <property type="term" value="P:DNA recombination"/>
    <property type="evidence" value="ECO:0007669"/>
    <property type="project" value="UniProtKB-KW"/>
</dbReference>
<dbReference type="GO" id="GO:0003678">
    <property type="term" value="F:DNA helicase activity"/>
    <property type="evidence" value="ECO:0007669"/>
    <property type="project" value="InterPro"/>
</dbReference>
<dbReference type="InterPro" id="IPR036465">
    <property type="entry name" value="vWFA_dom_sf"/>
</dbReference>
<dbReference type="PANTHER" id="PTHR12604:SF2">
    <property type="entry name" value="X-RAY REPAIR CROSS-COMPLEMENTING PROTEIN 6"/>
    <property type="match status" value="1"/>
</dbReference>
<evidence type="ECO:0000256" key="4">
    <source>
        <dbReference type="ARBA" id="ARBA00022741"/>
    </source>
</evidence>
<dbReference type="GO" id="GO:0003690">
    <property type="term" value="F:double-stranded DNA binding"/>
    <property type="evidence" value="ECO:0007669"/>
    <property type="project" value="TreeGrafter"/>
</dbReference>
<dbReference type="InterPro" id="IPR005160">
    <property type="entry name" value="Ku_C"/>
</dbReference>
<gene>
    <name evidence="15" type="primary">Bma-cku-70</name>
    <name evidence="15" type="ORF">BM_Bm9875</name>
</gene>
<keyword evidence="8" id="KW-0067">ATP-binding</keyword>
<comment type="subcellular location">
    <subcellularLocation>
        <location evidence="1">Nucleus</location>
    </subcellularLocation>
</comment>
<evidence type="ECO:0000256" key="13">
    <source>
        <dbReference type="ARBA" id="ARBA00065167"/>
    </source>
</evidence>
<protein>
    <recommendedName>
        <fullName evidence="3">ATP-dependent DNA helicase 2 subunit 1</fullName>
    </recommendedName>
</protein>
<keyword evidence="6" id="KW-0378">Hydrolase</keyword>
<dbReference type="InterPro" id="IPR005161">
    <property type="entry name" value="Ku_N"/>
</dbReference>
<keyword evidence="5" id="KW-0227">DNA damage</keyword>
<dbReference type="GO" id="GO:0006303">
    <property type="term" value="P:double-strand break repair via nonhomologous end joining"/>
    <property type="evidence" value="ECO:0007669"/>
    <property type="project" value="InterPro"/>
</dbReference>
<dbReference type="Pfam" id="PF02735">
    <property type="entry name" value="Ku"/>
    <property type="match status" value="1"/>
</dbReference>
<reference evidence="15" key="2">
    <citation type="submission" date="2012-12" db="EMBL/GenBank/DDBJ databases">
        <authorList>
            <consortium name="WormBase Consortium"/>
            <person name="Ghedin E."/>
            <person name="Paulini M."/>
        </authorList>
    </citation>
    <scope>NUCLEOTIDE SEQUENCE</scope>
    <source>
        <strain evidence="15">FR3</strain>
    </source>
</reference>
<evidence type="ECO:0000256" key="12">
    <source>
        <dbReference type="ARBA" id="ARBA00023242"/>
    </source>
</evidence>
<evidence type="ECO:0000256" key="3">
    <source>
        <dbReference type="ARBA" id="ARBA00014630"/>
    </source>
</evidence>
<dbReference type="InterPro" id="IPR006165">
    <property type="entry name" value="Ku70"/>
</dbReference>
<keyword evidence="11" id="KW-0234">DNA repair</keyword>
<dbReference type="FunFam" id="2.40.290.10:FF:000001">
    <property type="entry name" value="X-ray repair cross complementing 6"/>
    <property type="match status" value="1"/>
</dbReference>
<evidence type="ECO:0000256" key="6">
    <source>
        <dbReference type="ARBA" id="ARBA00022801"/>
    </source>
</evidence>
<dbReference type="PANTHER" id="PTHR12604">
    <property type="entry name" value="KU AUTOANTIGEN DNA HELICASE"/>
    <property type="match status" value="1"/>
</dbReference>
<dbReference type="GO" id="GO:0016787">
    <property type="term" value="F:hydrolase activity"/>
    <property type="evidence" value="ECO:0007669"/>
    <property type="project" value="UniProtKB-KW"/>
</dbReference>
<dbReference type="GO" id="GO:0005524">
    <property type="term" value="F:ATP binding"/>
    <property type="evidence" value="ECO:0007669"/>
    <property type="project" value="UniProtKB-KW"/>
</dbReference>
<evidence type="ECO:0000256" key="5">
    <source>
        <dbReference type="ARBA" id="ARBA00022763"/>
    </source>
</evidence>
<feature type="domain" description="Ku" evidence="14">
    <location>
        <begin position="325"/>
        <end position="476"/>
    </location>
</feature>
<evidence type="ECO:0000313" key="15">
    <source>
        <dbReference type="EMBL" id="CDP95787.1"/>
    </source>
</evidence>
<dbReference type="Gene3D" id="1.10.1600.10">
    <property type="match status" value="1"/>
</dbReference>